<keyword evidence="1" id="KW-0677">Repeat</keyword>
<dbReference type="SMART" id="SM00033">
    <property type="entry name" value="CH"/>
    <property type="match status" value="2"/>
</dbReference>
<feature type="region of interest" description="Disordered" evidence="3">
    <location>
        <begin position="894"/>
        <end position="955"/>
    </location>
</feature>
<dbReference type="PROSITE" id="PS50238">
    <property type="entry name" value="RHOGAP"/>
    <property type="match status" value="1"/>
</dbReference>
<dbReference type="Pfam" id="PF00307">
    <property type="entry name" value="CH"/>
    <property type="match status" value="2"/>
</dbReference>
<evidence type="ECO:0000256" key="1">
    <source>
        <dbReference type="ARBA" id="ARBA00022737"/>
    </source>
</evidence>
<feature type="region of interest" description="Disordered" evidence="3">
    <location>
        <begin position="435"/>
        <end position="490"/>
    </location>
</feature>
<keyword evidence="2" id="KW-0009">Actin-binding</keyword>
<dbReference type="CDD" id="cd00159">
    <property type="entry name" value="RhoGAP"/>
    <property type="match status" value="1"/>
</dbReference>
<feature type="region of interest" description="Disordered" evidence="3">
    <location>
        <begin position="274"/>
        <end position="293"/>
    </location>
</feature>
<proteinExistence type="predicted"/>
<dbReference type="SMART" id="SM00324">
    <property type="entry name" value="RhoGAP"/>
    <property type="match status" value="1"/>
</dbReference>
<feature type="domain" description="Calponin-homology (CH)" evidence="4">
    <location>
        <begin position="27"/>
        <end position="132"/>
    </location>
</feature>
<dbReference type="InterPro" id="IPR001715">
    <property type="entry name" value="CH_dom"/>
</dbReference>
<dbReference type="InterPro" id="IPR008936">
    <property type="entry name" value="Rho_GTPase_activation_prot"/>
</dbReference>
<dbReference type="GO" id="GO:0007165">
    <property type="term" value="P:signal transduction"/>
    <property type="evidence" value="ECO:0007669"/>
    <property type="project" value="InterPro"/>
</dbReference>
<evidence type="ECO:0000256" key="3">
    <source>
        <dbReference type="SAM" id="MobiDB-lite"/>
    </source>
</evidence>
<dbReference type="Gene3D" id="1.10.418.10">
    <property type="entry name" value="Calponin-like domain"/>
    <property type="match status" value="2"/>
</dbReference>
<dbReference type="SUPFAM" id="SSF47576">
    <property type="entry name" value="Calponin-homology domain, CH-domain"/>
    <property type="match status" value="1"/>
</dbReference>
<feature type="region of interest" description="Disordered" evidence="3">
    <location>
        <begin position="506"/>
        <end position="543"/>
    </location>
</feature>
<dbReference type="OMA" id="KFECAVQ"/>
<dbReference type="EMBL" id="KB007933">
    <property type="protein sequence ID" value="ELR19355.1"/>
    <property type="molecule type" value="Genomic_DNA"/>
</dbReference>
<dbReference type="PANTHER" id="PTHR11915">
    <property type="entry name" value="SPECTRIN/FILAMIN RELATED CYTOSKELETAL PROTEIN"/>
    <property type="match status" value="1"/>
</dbReference>
<dbReference type="InterPro" id="IPR036872">
    <property type="entry name" value="CH_dom_sf"/>
</dbReference>
<reference evidence="6 7" key="1">
    <citation type="journal article" date="2013" name="Genome Biol.">
        <title>Genome of Acanthamoeba castellanii highlights extensive lateral gene transfer and early evolution of tyrosine kinase signaling.</title>
        <authorList>
            <person name="Clarke M."/>
            <person name="Lohan A.J."/>
            <person name="Liu B."/>
            <person name="Lagkouvardos I."/>
            <person name="Roy S."/>
            <person name="Zafar N."/>
            <person name="Bertelli C."/>
            <person name="Schilde C."/>
            <person name="Kianianmomeni A."/>
            <person name="Burglin T.R."/>
            <person name="Frech C."/>
            <person name="Turcotte B."/>
            <person name="Kopec K.O."/>
            <person name="Synnott J.M."/>
            <person name="Choo C."/>
            <person name="Paponov I."/>
            <person name="Finkler A."/>
            <person name="Soon Heng Tan C."/>
            <person name="Hutchins A.P."/>
            <person name="Weinmeier T."/>
            <person name="Rattei T."/>
            <person name="Chu J.S."/>
            <person name="Gimenez G."/>
            <person name="Irimia M."/>
            <person name="Rigden D.J."/>
            <person name="Fitzpatrick D.A."/>
            <person name="Lorenzo-Morales J."/>
            <person name="Bateman A."/>
            <person name="Chiu C.H."/>
            <person name="Tang P."/>
            <person name="Hegemann P."/>
            <person name="Fromm H."/>
            <person name="Raoult D."/>
            <person name="Greub G."/>
            <person name="Miranda-Saavedra D."/>
            <person name="Chen N."/>
            <person name="Nash P."/>
            <person name="Ginger M.L."/>
            <person name="Horn M."/>
            <person name="Schaap P."/>
            <person name="Caler L."/>
            <person name="Loftus B."/>
        </authorList>
    </citation>
    <scope>NUCLEOTIDE SEQUENCE [LARGE SCALE GENOMIC DNA]</scope>
    <source>
        <strain evidence="6 7">Neff</strain>
    </source>
</reference>
<evidence type="ECO:0000259" key="5">
    <source>
        <dbReference type="PROSITE" id="PS50238"/>
    </source>
</evidence>
<gene>
    <name evidence="6" type="ORF">ACA1_265600</name>
</gene>
<evidence type="ECO:0000313" key="6">
    <source>
        <dbReference type="EMBL" id="ELR19355.1"/>
    </source>
</evidence>
<feature type="domain" description="Rho-GAP" evidence="5">
    <location>
        <begin position="1520"/>
        <end position="1684"/>
    </location>
</feature>
<dbReference type="Gene3D" id="1.10.555.10">
    <property type="entry name" value="Rho GTPase activation protein"/>
    <property type="match status" value="1"/>
</dbReference>
<dbReference type="Proteomes" id="UP000011083">
    <property type="component" value="Unassembled WGS sequence"/>
</dbReference>
<dbReference type="PROSITE" id="PS50021">
    <property type="entry name" value="CH"/>
    <property type="match status" value="2"/>
</dbReference>
<feature type="compositionally biased region" description="Basic and acidic residues" evidence="3">
    <location>
        <begin position="435"/>
        <end position="471"/>
    </location>
</feature>
<keyword evidence="7" id="KW-1185">Reference proteome</keyword>
<dbReference type="Pfam" id="PF00620">
    <property type="entry name" value="RhoGAP"/>
    <property type="match status" value="1"/>
</dbReference>
<dbReference type="OrthoDB" id="2161974at2759"/>
<evidence type="ECO:0000313" key="7">
    <source>
        <dbReference type="Proteomes" id="UP000011083"/>
    </source>
</evidence>
<dbReference type="GeneID" id="14920133"/>
<dbReference type="InterPro" id="IPR000198">
    <property type="entry name" value="RhoGAP_dom"/>
</dbReference>
<feature type="region of interest" description="Disordered" evidence="3">
    <location>
        <begin position="851"/>
        <end position="870"/>
    </location>
</feature>
<dbReference type="KEGG" id="acan:ACA1_265600"/>
<evidence type="ECO:0000259" key="4">
    <source>
        <dbReference type="PROSITE" id="PS50021"/>
    </source>
</evidence>
<dbReference type="VEuPathDB" id="AmoebaDB:ACA1_265600"/>
<feature type="compositionally biased region" description="Basic residues" evidence="3">
    <location>
        <begin position="472"/>
        <end position="482"/>
    </location>
</feature>
<dbReference type="SUPFAM" id="SSF48350">
    <property type="entry name" value="GTPase activation domain, GAP"/>
    <property type="match status" value="1"/>
</dbReference>
<feature type="compositionally biased region" description="Basic and acidic residues" evidence="3">
    <location>
        <begin position="276"/>
        <end position="293"/>
    </location>
</feature>
<feature type="domain" description="Calponin-homology (CH)" evidence="4">
    <location>
        <begin position="147"/>
        <end position="258"/>
    </location>
</feature>
<sequence>MSQRGMMKDGSLSKSPEFKEREAQYVNTQSKAFKNWANYYLKERNLHIENLDKDLTDGVLLINLVEVLTGRSVGKYTHKPKLKVQKINNINLALGAIRSSRATNITASAEEIHDGNSKPLLGLMWTLVHEFQLQASDEETGKSTGPSDALGGLREWLANEIDREPYNLSFNASTIRNDFTSSFKDGKVLSYLVHRARPGLIDLNSVNQGSAADNLKRAMALAEKELNIPVLLEVEDFLQGTDERMLATYVSYFRNLIRNNREVAEIASAVSQTQGRVDDISQKQEKTNQELEENKKKMRELEEMVRKLSADGGDKDKLKDKYQKKIKELEEEISALKQTNRDSDRAHALELESVKNKIESLKDKRDAAAEAAQRQIRDAEDKARSAQQTLIQVEEQYARIKRDNEGVKRRLSDADGALDKQLQASEELLRKLQERDREVEKLTEEKKQLEKRAKAGWDAKQKSDEECAESKKHYKEKKQKLKAAKEALEKDKQELSMQLEKMKLSGGDAAKELKQEKAKRKIAETDLERERSRNAEEKDESLRKVRRLEDRVAELETDVADKDKELKRKLQALDKGTGMAQSLHSELDKVKAKLAEAISEKDAATEAEEIQLRENEKLKVALDEAREKLDREKKRRKTVEIQRSSDKDWEAEVAALQAKIAQLESDKEAQRLKIVKIEGERDELKSKIQKLEHAAEKNEVTAKELAEDKARLEAANQELEAQRAGMVAATATVEGEKERLRKEKEALESKMKEIAEAKRVEEERVNELDKKLVGLEQINDRNNSKIASLEAKVNELEKSEDKMKELAVQVNVLKEENTKNDATITDLEQKLRAKEAADDEVIQDLERKLREKDAAVATEDSELAGQVSALQADKDRLALEVADKDERVKELEKTADDLVKEYEKEKQRADDLEKELEGQREHKDQQDKRSTLRADKDVKRKLKEMQEQKEEVEVKNKELEEKVEELTEAQAKVRVEVDEVKSKLDKAKRKKARMRLELDRERIKARDVERERMQERNAAEAKVLEEELLRAQKQSHEQLSAAEERIQRDTERIRFLESQVQALEHEAEKTKEQLVKLHALEEELTELKRKVEEDKKVKNITKVEQQVQEKSEAVMDELEFELEEEEANAPEDDAINVNKKEDTLTYQELCELRQELELRLDEEQANNNERELRYKKELEKLRQELEMERKEVIRLEVQLDKASAAKEVDVDNVRQQMTEKVEVLKQELKQVKESEKIAESRVRELEGQTEKLQLEKANEVREAKLSRKATNDYRLIMEVEELIRQLYFHRGAAIQFDEIEEEHRENVKFVEIVNDLRKQVDHVIEDTTDNYYRDPIPSAANADNVRDYVLKLRKFREDVKRERNDFARACNKLGTQYENKSVLEQDVTRWKETLLRIVQEEEETITPDNKQLLEDMEEVRRLLRDDDSQRDEVRAYRKDKVFARLNVEKKIDDLRKFIVEELHFNENKRLRDLLMDLKDANRRLQASTFRSVMHQTFYISREQRARIAKVVGLMIQHFRVLFKEHATSTVNEQVHPMVRRPIGYLERRGIRSKDILGAVRVPPANKVQDLKDGFYSGEAMDIPEDTDPYVVGELLKEYFRDLKKPLCTYKRYESFDRVNDMPSAKQLRELRACIDDLPKVRRATLTVLIGFLHKVKALSNVNGMPSEKLAEVFGPLLLRPLQDR</sequence>
<dbReference type="RefSeq" id="XP_004341440.1">
    <property type="nucleotide sequence ID" value="XM_004341392.1"/>
</dbReference>
<evidence type="ECO:0000256" key="2">
    <source>
        <dbReference type="ARBA" id="ARBA00023203"/>
    </source>
</evidence>
<organism evidence="6 7">
    <name type="scientific">Acanthamoeba castellanii (strain ATCC 30010 / Neff)</name>
    <dbReference type="NCBI Taxonomy" id="1257118"/>
    <lineage>
        <taxon>Eukaryota</taxon>
        <taxon>Amoebozoa</taxon>
        <taxon>Discosea</taxon>
        <taxon>Longamoebia</taxon>
        <taxon>Centramoebida</taxon>
        <taxon>Acanthamoebidae</taxon>
        <taxon>Acanthamoeba</taxon>
    </lineage>
</organism>
<feature type="compositionally biased region" description="Basic and acidic residues" evidence="3">
    <location>
        <begin position="509"/>
        <end position="543"/>
    </location>
</feature>
<protein>
    <submittedName>
        <fullName evidence="6">Calponin domain containing protein</fullName>
    </submittedName>
</protein>
<accession>L8H283</accession>
<dbReference type="GO" id="GO:0003779">
    <property type="term" value="F:actin binding"/>
    <property type="evidence" value="ECO:0007669"/>
    <property type="project" value="UniProtKB-KW"/>
</dbReference>
<dbReference type="InterPro" id="IPR001589">
    <property type="entry name" value="Actinin_actin-bd_CS"/>
</dbReference>
<name>L8H283_ACACF</name>
<dbReference type="PROSITE" id="PS00019">
    <property type="entry name" value="ACTININ_1"/>
    <property type="match status" value="1"/>
</dbReference>